<comment type="caution">
    <text evidence="1">The sequence shown here is derived from an EMBL/GenBank/DDBJ whole genome shotgun (WGS) entry which is preliminary data.</text>
</comment>
<dbReference type="InterPro" id="IPR036188">
    <property type="entry name" value="FAD/NAD-bd_sf"/>
</dbReference>
<dbReference type="PRINTS" id="PR00420">
    <property type="entry name" value="RNGMNOXGNASE"/>
</dbReference>
<dbReference type="PANTHER" id="PTHR42685">
    <property type="entry name" value="GERANYLGERANYL DIPHOSPHATE REDUCTASE"/>
    <property type="match status" value="1"/>
</dbReference>
<dbReference type="InterPro" id="IPR050407">
    <property type="entry name" value="Geranylgeranyl_reductase"/>
</dbReference>
<keyword evidence="2" id="KW-1185">Reference proteome</keyword>
<sequence length="380" mass="43010">MSDIATYDAIIVGGGPSGSTCAYNLVKAGLKTLLLDRANFPRVKLCAGWISPPIWDVLELLPEEYTRGLWKWNKVHINFRGKKYTIHSDGYFVRRYEFDDFLLKRSKAETVEGYNVRHLEKDNEGFWLIDNKYRAKYLIGAGGTHCPVARALFPEKDNVQCGTQEREFEGNAEEIASTRAGKDGEPEILLHDDMKGYSWNVPKGNWLNVGTGTKIARDVLPAWNKARAFFEGNGTPGTIPVSSRPMLDKMKGHGYIIFETSYLKYCYANNVFLIGDSLGLAQPMTGEGILPSVISGKLCAAAIAEGVPEKYKERLRTHPVIYDYRLLYGIQTRAKKFFDEKKDKHYRKSWLRDRIIVKVFAILFSGKPIPGSRIFAAFKK</sequence>
<evidence type="ECO:0000313" key="2">
    <source>
        <dbReference type="Proteomes" id="UP000326903"/>
    </source>
</evidence>
<dbReference type="Gene3D" id="3.50.50.60">
    <property type="entry name" value="FAD/NAD(P)-binding domain"/>
    <property type="match status" value="1"/>
</dbReference>
<proteinExistence type="predicted"/>
<dbReference type="Pfam" id="PF13450">
    <property type="entry name" value="NAD_binding_8"/>
    <property type="match status" value="1"/>
</dbReference>
<dbReference type="AlphaFoldDB" id="A0A5J5IIR3"/>
<dbReference type="RefSeq" id="WP_150412740.1">
    <property type="nucleotide sequence ID" value="NZ_VYQF01000001.1"/>
</dbReference>
<protein>
    <submittedName>
        <fullName evidence="1">NAD(P)/FAD-dependent oxidoreductase</fullName>
    </submittedName>
</protein>
<gene>
    <name evidence="1" type="ORF">FW778_01175</name>
</gene>
<evidence type="ECO:0000313" key="1">
    <source>
        <dbReference type="EMBL" id="KAA9040681.1"/>
    </source>
</evidence>
<dbReference type="EMBL" id="VYQF01000001">
    <property type="protein sequence ID" value="KAA9040681.1"/>
    <property type="molecule type" value="Genomic_DNA"/>
</dbReference>
<organism evidence="1 2">
    <name type="scientific">Ginsengibacter hankyongi</name>
    <dbReference type="NCBI Taxonomy" id="2607284"/>
    <lineage>
        <taxon>Bacteria</taxon>
        <taxon>Pseudomonadati</taxon>
        <taxon>Bacteroidota</taxon>
        <taxon>Chitinophagia</taxon>
        <taxon>Chitinophagales</taxon>
        <taxon>Chitinophagaceae</taxon>
        <taxon>Ginsengibacter</taxon>
    </lineage>
</organism>
<dbReference type="PANTHER" id="PTHR42685:SF22">
    <property type="entry name" value="CONDITIONED MEDIUM FACTOR RECEPTOR 1"/>
    <property type="match status" value="1"/>
</dbReference>
<dbReference type="Proteomes" id="UP000326903">
    <property type="component" value="Unassembled WGS sequence"/>
</dbReference>
<reference evidence="1 2" key="1">
    <citation type="submission" date="2019-09" db="EMBL/GenBank/DDBJ databases">
        <title>Draft genome sequence of Ginsengibacter sp. BR5-29.</title>
        <authorList>
            <person name="Im W.-T."/>
        </authorList>
    </citation>
    <scope>NUCLEOTIDE SEQUENCE [LARGE SCALE GENOMIC DNA]</scope>
    <source>
        <strain evidence="1 2">BR5-29</strain>
    </source>
</reference>
<accession>A0A5J5IIR3</accession>
<dbReference type="SUPFAM" id="SSF51905">
    <property type="entry name" value="FAD/NAD(P)-binding domain"/>
    <property type="match status" value="1"/>
</dbReference>
<name>A0A5J5IIR3_9BACT</name>